<protein>
    <recommendedName>
        <fullName evidence="4">Secreted protein</fullName>
    </recommendedName>
</protein>
<evidence type="ECO:0000313" key="3">
    <source>
        <dbReference type="Proteomes" id="UP001293254"/>
    </source>
</evidence>
<reference evidence="2" key="2">
    <citation type="journal article" date="2024" name="Plant">
        <title>Genomic evolution and insights into agronomic trait innovations of Sesamum species.</title>
        <authorList>
            <person name="Miao H."/>
            <person name="Wang L."/>
            <person name="Qu L."/>
            <person name="Liu H."/>
            <person name="Sun Y."/>
            <person name="Le M."/>
            <person name="Wang Q."/>
            <person name="Wei S."/>
            <person name="Zheng Y."/>
            <person name="Lin W."/>
            <person name="Duan Y."/>
            <person name="Cao H."/>
            <person name="Xiong S."/>
            <person name="Wang X."/>
            <person name="Wei L."/>
            <person name="Li C."/>
            <person name="Ma Q."/>
            <person name="Ju M."/>
            <person name="Zhao R."/>
            <person name="Li G."/>
            <person name="Mu C."/>
            <person name="Tian Q."/>
            <person name="Mei H."/>
            <person name="Zhang T."/>
            <person name="Gao T."/>
            <person name="Zhang H."/>
        </authorList>
    </citation>
    <scope>NUCLEOTIDE SEQUENCE</scope>
    <source>
        <strain evidence="2">3651</strain>
    </source>
</reference>
<dbReference type="AlphaFoldDB" id="A0AAE1YJ30"/>
<gene>
    <name evidence="2" type="ORF">Salat_0885500</name>
</gene>
<feature type="signal peptide" evidence="1">
    <location>
        <begin position="1"/>
        <end position="20"/>
    </location>
</feature>
<organism evidence="2 3">
    <name type="scientific">Sesamum alatum</name>
    <dbReference type="NCBI Taxonomy" id="300844"/>
    <lineage>
        <taxon>Eukaryota</taxon>
        <taxon>Viridiplantae</taxon>
        <taxon>Streptophyta</taxon>
        <taxon>Embryophyta</taxon>
        <taxon>Tracheophyta</taxon>
        <taxon>Spermatophyta</taxon>
        <taxon>Magnoliopsida</taxon>
        <taxon>eudicotyledons</taxon>
        <taxon>Gunneridae</taxon>
        <taxon>Pentapetalae</taxon>
        <taxon>asterids</taxon>
        <taxon>lamiids</taxon>
        <taxon>Lamiales</taxon>
        <taxon>Pedaliaceae</taxon>
        <taxon>Sesamum</taxon>
    </lineage>
</organism>
<comment type="caution">
    <text evidence="2">The sequence shown here is derived from an EMBL/GenBank/DDBJ whole genome shotgun (WGS) entry which is preliminary data.</text>
</comment>
<accession>A0AAE1YJ30</accession>
<dbReference type="PANTHER" id="PTHR34376">
    <property type="entry name" value="SERINE PROTEASE INHIBITOR, KAZAL-TYPE FAMILY PROTEIN"/>
    <property type="match status" value="1"/>
</dbReference>
<keyword evidence="1" id="KW-0732">Signal</keyword>
<dbReference type="PANTHER" id="PTHR34376:SF2">
    <property type="entry name" value="SERINE PROTEASE INHIBITOR, KAZAL-TYPE FAMILY PROTEIN"/>
    <property type="match status" value="1"/>
</dbReference>
<keyword evidence="3" id="KW-1185">Reference proteome</keyword>
<reference evidence="2" key="1">
    <citation type="submission" date="2020-06" db="EMBL/GenBank/DDBJ databases">
        <authorList>
            <person name="Li T."/>
            <person name="Hu X."/>
            <person name="Zhang T."/>
            <person name="Song X."/>
            <person name="Zhang H."/>
            <person name="Dai N."/>
            <person name="Sheng W."/>
            <person name="Hou X."/>
            <person name="Wei L."/>
        </authorList>
    </citation>
    <scope>NUCLEOTIDE SEQUENCE</scope>
    <source>
        <strain evidence="2">3651</strain>
        <tissue evidence="2">Leaf</tissue>
    </source>
</reference>
<sequence>MRILPMESSSIVILITVVLSTTFLPTTIRSNPTTSSCCLRTAAEDEISAPLTSEPSLCPSSASGPTRFAGVMETYWCGCADAHCAGVRVKKSGFAKVGSGGSRACGQALLCSYVGSYYLGCCIGLL</sequence>
<proteinExistence type="predicted"/>
<dbReference type="Proteomes" id="UP001293254">
    <property type="component" value="Unassembled WGS sequence"/>
</dbReference>
<dbReference type="EMBL" id="JACGWO010000003">
    <property type="protein sequence ID" value="KAK4431234.1"/>
    <property type="molecule type" value="Genomic_DNA"/>
</dbReference>
<evidence type="ECO:0000256" key="1">
    <source>
        <dbReference type="SAM" id="SignalP"/>
    </source>
</evidence>
<name>A0AAE1YJ30_9LAMI</name>
<evidence type="ECO:0000313" key="2">
    <source>
        <dbReference type="EMBL" id="KAK4431234.1"/>
    </source>
</evidence>
<evidence type="ECO:0008006" key="4">
    <source>
        <dbReference type="Google" id="ProtNLM"/>
    </source>
</evidence>
<feature type="chain" id="PRO_5041937902" description="Secreted protein" evidence="1">
    <location>
        <begin position="21"/>
        <end position="126"/>
    </location>
</feature>